<keyword evidence="1" id="KW-0812">Transmembrane</keyword>
<dbReference type="RefSeq" id="WP_004815781.1">
    <property type="nucleotide sequence ID" value="NZ_ABXA01000047.1"/>
</dbReference>
<evidence type="ECO:0000313" key="2">
    <source>
        <dbReference type="EMBL" id="EEB35206.1"/>
    </source>
</evidence>
<gene>
    <name evidence="2" type="ORF">ANHYDRO_01977</name>
</gene>
<reference evidence="2 3" key="2">
    <citation type="submission" date="2008-10" db="EMBL/GenBank/DDBJ databases">
        <title>Draft genome sequence of Anaerococcus hydrogenalis (DSM 7454).</title>
        <authorList>
            <person name="Sudarsanam P."/>
            <person name="Ley R."/>
            <person name="Guruge J."/>
            <person name="Turnbaugh P.J."/>
            <person name="Mahowald M."/>
            <person name="Liep D."/>
            <person name="Gordon J."/>
        </authorList>
    </citation>
    <scope>NUCLEOTIDE SEQUENCE [LARGE SCALE GENOMIC DNA]</scope>
    <source>
        <strain evidence="2 3">DSM 7454</strain>
    </source>
</reference>
<proteinExistence type="predicted"/>
<comment type="caution">
    <text evidence="2">The sequence shown here is derived from an EMBL/GenBank/DDBJ whole genome shotgun (WGS) entry which is preliminary data.</text>
</comment>
<organism evidence="2 3">
    <name type="scientific">Anaerococcus hydrogenalis DSM 7454</name>
    <dbReference type="NCBI Taxonomy" id="561177"/>
    <lineage>
        <taxon>Bacteria</taxon>
        <taxon>Bacillati</taxon>
        <taxon>Bacillota</taxon>
        <taxon>Tissierellia</taxon>
        <taxon>Tissierellales</taxon>
        <taxon>Peptoniphilaceae</taxon>
        <taxon>Anaerococcus</taxon>
    </lineage>
</organism>
<feature type="transmembrane region" description="Helical" evidence="1">
    <location>
        <begin position="20"/>
        <end position="42"/>
    </location>
</feature>
<accession>B6WBJ4</accession>
<reference evidence="2 3" key="1">
    <citation type="submission" date="2008-09" db="EMBL/GenBank/DDBJ databases">
        <authorList>
            <person name="Fulton L."/>
            <person name="Clifton S."/>
            <person name="Fulton B."/>
            <person name="Xu J."/>
            <person name="Minx P."/>
            <person name="Pepin K.H."/>
            <person name="Johnson M."/>
            <person name="Thiruvilangam P."/>
            <person name="Bhonagiri V."/>
            <person name="Nash W.E."/>
            <person name="Mardis E.R."/>
            <person name="Wilson R.K."/>
        </authorList>
    </citation>
    <scope>NUCLEOTIDE SEQUENCE [LARGE SCALE GENOMIC DNA]</scope>
    <source>
        <strain evidence="2 3">DSM 7454</strain>
    </source>
</reference>
<evidence type="ECO:0000256" key="1">
    <source>
        <dbReference type="SAM" id="Phobius"/>
    </source>
</evidence>
<dbReference type="Proteomes" id="UP000005451">
    <property type="component" value="Unassembled WGS sequence"/>
</dbReference>
<protein>
    <submittedName>
        <fullName evidence="2">Uncharacterized protein</fullName>
    </submittedName>
</protein>
<name>B6WBJ4_9FIRM</name>
<dbReference type="STRING" id="561177.ANHYDRO_01977"/>
<evidence type="ECO:0000313" key="3">
    <source>
        <dbReference type="Proteomes" id="UP000005451"/>
    </source>
</evidence>
<dbReference type="AlphaFoldDB" id="B6WBJ4"/>
<dbReference type="EMBL" id="ABXA01000047">
    <property type="protein sequence ID" value="EEB35206.1"/>
    <property type="molecule type" value="Genomic_DNA"/>
</dbReference>
<keyword evidence="1" id="KW-1133">Transmembrane helix</keyword>
<sequence>MSLSIDSSNVLIEEVAHTSAIYSGFKSATFAIVPISLVFFVMDKLVFKIKIKKIYILV</sequence>
<keyword evidence="1" id="KW-0472">Membrane</keyword>